<organism evidence="7 8">
    <name type="scientific">Nematostella vectensis</name>
    <name type="common">Starlet sea anemone</name>
    <dbReference type="NCBI Taxonomy" id="45351"/>
    <lineage>
        <taxon>Eukaryota</taxon>
        <taxon>Metazoa</taxon>
        <taxon>Cnidaria</taxon>
        <taxon>Anthozoa</taxon>
        <taxon>Hexacorallia</taxon>
        <taxon>Actiniaria</taxon>
        <taxon>Edwardsiidae</taxon>
        <taxon>Nematostella</taxon>
    </lineage>
</organism>
<dbReference type="PROSITE" id="PS50923">
    <property type="entry name" value="SUSHI"/>
    <property type="match status" value="1"/>
</dbReference>
<dbReference type="InterPro" id="IPR000436">
    <property type="entry name" value="Sushi_SCR_CCP_dom"/>
</dbReference>
<evidence type="ECO:0000259" key="6">
    <source>
        <dbReference type="PROSITE" id="PS50923"/>
    </source>
</evidence>
<reference evidence="7 8" key="1">
    <citation type="journal article" date="2007" name="Science">
        <title>Sea anemone genome reveals ancestral eumetazoan gene repertoire and genomic organization.</title>
        <authorList>
            <person name="Putnam N.H."/>
            <person name="Srivastava M."/>
            <person name="Hellsten U."/>
            <person name="Dirks B."/>
            <person name="Chapman J."/>
            <person name="Salamov A."/>
            <person name="Terry A."/>
            <person name="Shapiro H."/>
            <person name="Lindquist E."/>
            <person name="Kapitonov V.V."/>
            <person name="Jurka J."/>
            <person name="Genikhovich G."/>
            <person name="Grigoriev I.V."/>
            <person name="Lucas S.M."/>
            <person name="Steele R.E."/>
            <person name="Finnerty J.R."/>
            <person name="Technau U."/>
            <person name="Martindale M.Q."/>
            <person name="Rokhsar D.S."/>
        </authorList>
    </citation>
    <scope>NUCLEOTIDE SEQUENCE [LARGE SCALE GENOMIC DNA]</scope>
    <source>
        <strain evidence="8">CH2 X CH6</strain>
    </source>
</reference>
<dbReference type="Pfam" id="PF00084">
    <property type="entry name" value="Sushi"/>
    <property type="match status" value="1"/>
</dbReference>
<protein>
    <submittedName>
        <fullName evidence="7">Uncharacterized protein</fullName>
    </submittedName>
</protein>
<dbReference type="Gene3D" id="2.10.70.10">
    <property type="entry name" value="Complement Module, domain 1"/>
    <property type="match status" value="1"/>
</dbReference>
<dbReference type="Proteomes" id="UP000001593">
    <property type="component" value="Unassembled WGS sequence"/>
</dbReference>
<proteinExistence type="predicted"/>
<feature type="domain" description="HYR" evidence="5">
    <location>
        <begin position="37"/>
        <end position="120"/>
    </location>
</feature>
<evidence type="ECO:0000256" key="1">
    <source>
        <dbReference type="ARBA" id="ARBA00022737"/>
    </source>
</evidence>
<feature type="non-terminal residue" evidence="7">
    <location>
        <position position="1"/>
    </location>
</feature>
<evidence type="ECO:0000256" key="2">
    <source>
        <dbReference type="ARBA" id="ARBA00023157"/>
    </source>
</evidence>
<dbReference type="CDD" id="cd00033">
    <property type="entry name" value="CCP"/>
    <property type="match status" value="1"/>
</dbReference>
<feature type="non-terminal residue" evidence="7">
    <location>
        <position position="120"/>
    </location>
</feature>
<evidence type="ECO:0000313" key="8">
    <source>
        <dbReference type="Proteomes" id="UP000001593"/>
    </source>
</evidence>
<dbReference type="OMA" id="CPENIYT"/>
<feature type="domain" description="Sushi" evidence="6">
    <location>
        <begin position="1"/>
        <end position="38"/>
    </location>
</feature>
<feature type="region of interest" description="Disordered" evidence="4">
    <location>
        <begin position="56"/>
        <end position="98"/>
    </location>
</feature>
<dbReference type="Pfam" id="PF02494">
    <property type="entry name" value="HYR"/>
    <property type="match status" value="1"/>
</dbReference>
<dbReference type="InterPro" id="IPR035976">
    <property type="entry name" value="Sushi/SCR/CCP_sf"/>
</dbReference>
<dbReference type="HOGENOM" id="CLU_2055606_0_0_1"/>
<evidence type="ECO:0000313" key="7">
    <source>
        <dbReference type="EMBL" id="EDO27714.1"/>
    </source>
</evidence>
<dbReference type="PANTHER" id="PTHR46343">
    <property type="entry name" value="HYR DOMAIN-CONTAINING PROTEIN"/>
    <property type="match status" value="1"/>
</dbReference>
<evidence type="ECO:0000256" key="4">
    <source>
        <dbReference type="SAM" id="MobiDB-lite"/>
    </source>
</evidence>
<dbReference type="InParanoid" id="A7T8H3"/>
<dbReference type="SUPFAM" id="SSF57535">
    <property type="entry name" value="Complement control module/SCR domain"/>
    <property type="match status" value="1"/>
</dbReference>
<dbReference type="PANTHER" id="PTHR46343:SF2">
    <property type="entry name" value="SUSHI_VON WILLEBRAND FACTOR TYPE A_EGF_PENTRAXIN DOMAIN-CONTAINING 1"/>
    <property type="match status" value="1"/>
</dbReference>
<feature type="disulfide bond" evidence="3">
    <location>
        <begin position="9"/>
        <end position="36"/>
    </location>
</feature>
<keyword evidence="8" id="KW-1185">Reference proteome</keyword>
<dbReference type="InterPro" id="IPR003410">
    <property type="entry name" value="HYR_dom"/>
</dbReference>
<dbReference type="AlphaFoldDB" id="A7T8H3"/>
<dbReference type="eggNOG" id="ENOG502QREP">
    <property type="taxonomic scope" value="Eukaryota"/>
</dbReference>
<comment type="caution">
    <text evidence="3">Lacks conserved residue(s) required for the propagation of feature annotation.</text>
</comment>
<name>A7T8H3_NEMVE</name>
<dbReference type="EMBL" id="DS472704">
    <property type="protein sequence ID" value="EDO27714.1"/>
    <property type="molecule type" value="Genomic_DNA"/>
</dbReference>
<keyword evidence="2 3" id="KW-1015">Disulfide bond</keyword>
<accession>A7T8H3</accession>
<keyword evidence="3" id="KW-0768">Sushi</keyword>
<evidence type="ECO:0000259" key="5">
    <source>
        <dbReference type="PROSITE" id="PS50825"/>
    </source>
</evidence>
<sequence length="120" mass="13144">PGTRCTFSCEPGYAMQGQATLHCYNNGSWSASFPTCKDTKPPIIVCPENIYTQTDPGKPTAKVTWPTPVPQDNADRKPRLRVEPKGMRSPHEFPAGDTMITYTSEDESGLTSSCSFLVTI</sequence>
<gene>
    <name evidence="7" type="ORF">NEMVEDRAFT_v1g6814</name>
</gene>
<dbReference type="InterPro" id="IPR043555">
    <property type="entry name" value="SRPX-like"/>
</dbReference>
<keyword evidence="1" id="KW-0677">Repeat</keyword>
<dbReference type="PROSITE" id="PS50825">
    <property type="entry name" value="HYR"/>
    <property type="match status" value="1"/>
</dbReference>
<evidence type="ECO:0000256" key="3">
    <source>
        <dbReference type="PROSITE-ProRule" id="PRU00302"/>
    </source>
</evidence>
<feature type="compositionally biased region" description="Basic and acidic residues" evidence="4">
    <location>
        <begin position="73"/>
        <end position="91"/>
    </location>
</feature>